<dbReference type="GO" id="GO:0005886">
    <property type="term" value="C:plasma membrane"/>
    <property type="evidence" value="ECO:0007669"/>
    <property type="project" value="UniProtKB-SubCell"/>
</dbReference>
<organism evidence="9 10">
    <name type="scientific">Geobacillus subterraneus</name>
    <dbReference type="NCBI Taxonomy" id="129338"/>
    <lineage>
        <taxon>Bacteria</taxon>
        <taxon>Bacillati</taxon>
        <taxon>Bacillota</taxon>
        <taxon>Bacilli</taxon>
        <taxon>Bacillales</taxon>
        <taxon>Anoxybacillaceae</taxon>
        <taxon>Geobacillus</taxon>
    </lineage>
</organism>
<feature type="transmembrane region" description="Helical" evidence="7">
    <location>
        <begin position="69"/>
        <end position="89"/>
    </location>
</feature>
<dbReference type="AlphaFoldDB" id="A0A679FP59"/>
<evidence type="ECO:0000256" key="5">
    <source>
        <dbReference type="ARBA" id="ARBA00022989"/>
    </source>
</evidence>
<evidence type="ECO:0000256" key="2">
    <source>
        <dbReference type="ARBA" id="ARBA00007362"/>
    </source>
</evidence>
<feature type="transmembrane region" description="Helical" evidence="7">
    <location>
        <begin position="123"/>
        <end position="142"/>
    </location>
</feature>
<evidence type="ECO:0000313" key="9">
    <source>
        <dbReference type="EMBL" id="BBW97833.1"/>
    </source>
</evidence>
<dbReference type="InterPro" id="IPR050638">
    <property type="entry name" value="AA-Vitamin_Transporters"/>
</dbReference>
<evidence type="ECO:0000256" key="3">
    <source>
        <dbReference type="ARBA" id="ARBA00022475"/>
    </source>
</evidence>
<dbReference type="Proteomes" id="UP000501421">
    <property type="component" value="Chromosome"/>
</dbReference>
<protein>
    <submittedName>
        <fullName evidence="9">Membrane protein</fullName>
    </submittedName>
</protein>
<evidence type="ECO:0000313" key="10">
    <source>
        <dbReference type="Proteomes" id="UP000501421"/>
    </source>
</evidence>
<feature type="transmembrane region" description="Helical" evidence="7">
    <location>
        <begin position="182"/>
        <end position="200"/>
    </location>
</feature>
<feature type="transmembrane region" description="Helical" evidence="7">
    <location>
        <begin position="154"/>
        <end position="170"/>
    </location>
</feature>
<evidence type="ECO:0000256" key="4">
    <source>
        <dbReference type="ARBA" id="ARBA00022692"/>
    </source>
</evidence>
<dbReference type="PANTHER" id="PTHR32322:SF18">
    <property type="entry name" value="S-ADENOSYLMETHIONINE_S-ADENOSYLHOMOCYSTEINE TRANSPORTER"/>
    <property type="match status" value="1"/>
</dbReference>
<proteinExistence type="inferred from homology"/>
<evidence type="ECO:0000259" key="8">
    <source>
        <dbReference type="Pfam" id="PF00892"/>
    </source>
</evidence>
<dbReference type="InterPro" id="IPR037185">
    <property type="entry name" value="EmrE-like"/>
</dbReference>
<dbReference type="Pfam" id="PF00892">
    <property type="entry name" value="EamA"/>
    <property type="match status" value="2"/>
</dbReference>
<reference evidence="10" key="1">
    <citation type="journal article" date="2020" name="Microbiol. Resour. Announc.">
        <title>Complete Genome Sequence of Geobacillus sp. Strain E55-1, Isolated from Mine Geyser in Japan.</title>
        <authorList>
            <person name="Miyazaki K."/>
            <person name="Hase E."/>
            <person name="Tokito N."/>
        </authorList>
    </citation>
    <scope>NUCLEOTIDE SEQUENCE [LARGE SCALE GENOMIC DNA]</scope>
    <source>
        <strain evidence="10">E55-1</strain>
    </source>
</reference>
<comment type="similarity">
    <text evidence="2">Belongs to the EamA transporter family.</text>
</comment>
<feature type="transmembrane region" description="Helical" evidence="7">
    <location>
        <begin position="35"/>
        <end position="57"/>
    </location>
</feature>
<dbReference type="PANTHER" id="PTHR32322">
    <property type="entry name" value="INNER MEMBRANE TRANSPORTER"/>
    <property type="match status" value="1"/>
</dbReference>
<gene>
    <name evidence="9" type="ORF">GsuE55_26660</name>
</gene>
<keyword evidence="3" id="KW-1003">Cell membrane</keyword>
<feature type="transmembrane region" description="Helical" evidence="7">
    <location>
        <begin position="245"/>
        <end position="264"/>
    </location>
</feature>
<evidence type="ECO:0000256" key="6">
    <source>
        <dbReference type="ARBA" id="ARBA00023136"/>
    </source>
</evidence>
<feature type="transmembrane region" description="Helical" evidence="7">
    <location>
        <begin position="270"/>
        <end position="290"/>
    </location>
</feature>
<dbReference type="EMBL" id="AP022557">
    <property type="protein sequence ID" value="BBW97833.1"/>
    <property type="molecule type" value="Genomic_DNA"/>
</dbReference>
<feature type="transmembrane region" description="Helical" evidence="7">
    <location>
        <begin position="95"/>
        <end position="116"/>
    </location>
</feature>
<dbReference type="InterPro" id="IPR000620">
    <property type="entry name" value="EamA_dom"/>
</dbReference>
<evidence type="ECO:0000256" key="1">
    <source>
        <dbReference type="ARBA" id="ARBA00004651"/>
    </source>
</evidence>
<accession>A0A679FP59</accession>
<evidence type="ECO:0000256" key="7">
    <source>
        <dbReference type="SAM" id="Phobius"/>
    </source>
</evidence>
<feature type="domain" description="EamA" evidence="8">
    <location>
        <begin position="151"/>
        <end position="285"/>
    </location>
</feature>
<feature type="transmembrane region" description="Helical" evidence="7">
    <location>
        <begin position="7"/>
        <end position="29"/>
    </location>
</feature>
<feature type="transmembrane region" description="Helical" evidence="7">
    <location>
        <begin position="212"/>
        <end position="233"/>
    </location>
</feature>
<keyword evidence="10" id="KW-1185">Reference proteome</keyword>
<dbReference type="SUPFAM" id="SSF103481">
    <property type="entry name" value="Multidrug resistance efflux transporter EmrE"/>
    <property type="match status" value="2"/>
</dbReference>
<keyword evidence="6 7" id="KW-0472">Membrane</keyword>
<comment type="subcellular location">
    <subcellularLocation>
        <location evidence="1">Cell membrane</location>
        <topology evidence="1">Multi-pass membrane protein</topology>
    </subcellularLocation>
</comment>
<sequence>MMRKSFIYALLVGIMVAWGLNVTALKILVEHFSPVTLTAFRIFTAGVVVLLFLWGIGRLEKIGWNEAKQIGLAAMFSVVAHHFFLALGLTSTTAVNAGLVLGLVPLVTALLAIVCLGQRPTPFRLLGIALGFFGVVFVVANGNGGLGHLSIGDVYVFLAVLAQGISFILIKKATVEARVMTGWMLVFGSLWLFVLSFALEPHGLSSLKTGTLPLWLIFLASAVVATALGHMFYNQAVQHLGPAESAVFINLNPLFSLLGAHWLLGEPISWMQLAGFLFIVAGVMLGSGGMDDVIARFRRAKVAAGGRKAGLG</sequence>
<name>A0A679FP59_9BACL</name>
<keyword evidence="5 7" id="KW-1133">Transmembrane helix</keyword>
<feature type="domain" description="EamA" evidence="8">
    <location>
        <begin position="7"/>
        <end position="139"/>
    </location>
</feature>
<keyword evidence="4 7" id="KW-0812">Transmembrane</keyword>